<evidence type="ECO:0000259" key="2">
    <source>
        <dbReference type="Pfam" id="PF00646"/>
    </source>
</evidence>
<dbReference type="NCBIfam" id="TIGR01640">
    <property type="entry name" value="F_box_assoc_1"/>
    <property type="match status" value="1"/>
</dbReference>
<feature type="domain" description="F-box associated beta-propeller type 3" evidence="3">
    <location>
        <begin position="101"/>
        <end position="317"/>
    </location>
</feature>
<dbReference type="InterPro" id="IPR036047">
    <property type="entry name" value="F-box-like_dom_sf"/>
</dbReference>
<reference evidence="4 5" key="1">
    <citation type="submission" date="2022-01" db="EMBL/GenBank/DDBJ databases">
        <authorList>
            <person name="Xiong W."/>
            <person name="Schranz E."/>
        </authorList>
    </citation>
    <scope>NUCLEOTIDE SEQUENCE [LARGE SCALE GENOMIC DNA]</scope>
</reference>
<dbReference type="Proteomes" id="UP001157418">
    <property type="component" value="Unassembled WGS sequence"/>
</dbReference>
<dbReference type="InterPro" id="IPR011043">
    <property type="entry name" value="Gal_Oxase/kelch_b-propeller"/>
</dbReference>
<dbReference type="CDD" id="cd09917">
    <property type="entry name" value="F-box_SF"/>
    <property type="match status" value="1"/>
</dbReference>
<keyword evidence="1" id="KW-0175">Coiled coil</keyword>
<dbReference type="AlphaFoldDB" id="A0AAU9M2B3"/>
<dbReference type="InterPro" id="IPR001810">
    <property type="entry name" value="F-box_dom"/>
</dbReference>
<feature type="domain" description="F-box" evidence="2">
    <location>
        <begin position="9"/>
        <end position="43"/>
    </location>
</feature>
<dbReference type="SUPFAM" id="SSF81383">
    <property type="entry name" value="F-box domain"/>
    <property type="match status" value="1"/>
</dbReference>
<dbReference type="EMBL" id="CAKMRJ010001112">
    <property type="protein sequence ID" value="CAH1421989.1"/>
    <property type="molecule type" value="Genomic_DNA"/>
</dbReference>
<evidence type="ECO:0000313" key="4">
    <source>
        <dbReference type="EMBL" id="CAH1421989.1"/>
    </source>
</evidence>
<dbReference type="PANTHER" id="PTHR31672:SF13">
    <property type="entry name" value="F-BOX PROTEIN CPR30-LIKE"/>
    <property type="match status" value="1"/>
</dbReference>
<dbReference type="InterPro" id="IPR050796">
    <property type="entry name" value="SCF_F-box_component"/>
</dbReference>
<comment type="caution">
    <text evidence="4">The sequence shown here is derived from an EMBL/GenBank/DDBJ whole genome shotgun (WGS) entry which is preliminary data.</text>
</comment>
<organism evidence="4 5">
    <name type="scientific">Lactuca virosa</name>
    <dbReference type="NCBI Taxonomy" id="75947"/>
    <lineage>
        <taxon>Eukaryota</taxon>
        <taxon>Viridiplantae</taxon>
        <taxon>Streptophyta</taxon>
        <taxon>Embryophyta</taxon>
        <taxon>Tracheophyta</taxon>
        <taxon>Spermatophyta</taxon>
        <taxon>Magnoliopsida</taxon>
        <taxon>eudicotyledons</taxon>
        <taxon>Gunneridae</taxon>
        <taxon>Pentapetalae</taxon>
        <taxon>asterids</taxon>
        <taxon>campanulids</taxon>
        <taxon>Asterales</taxon>
        <taxon>Asteraceae</taxon>
        <taxon>Cichorioideae</taxon>
        <taxon>Cichorieae</taxon>
        <taxon>Lactucinae</taxon>
        <taxon>Lactuca</taxon>
    </lineage>
</organism>
<dbReference type="Pfam" id="PF08268">
    <property type="entry name" value="FBA_3"/>
    <property type="match status" value="1"/>
</dbReference>
<dbReference type="InterPro" id="IPR013187">
    <property type="entry name" value="F-box-assoc_dom_typ3"/>
</dbReference>
<evidence type="ECO:0008006" key="6">
    <source>
        <dbReference type="Google" id="ProtNLM"/>
    </source>
</evidence>
<dbReference type="SUPFAM" id="SSF50965">
    <property type="entry name" value="Galactose oxidase, central domain"/>
    <property type="match status" value="1"/>
</dbReference>
<dbReference type="InterPro" id="IPR017451">
    <property type="entry name" value="F-box-assoc_interact_dom"/>
</dbReference>
<sequence length="522" mass="60573">MAESPPRKLPQEILLFHILPRMPVEALPSLMCVCKKWYLFLKSGAFASTLIDNHENHHKQLVLPTTDGYTFDSIDCETPNDDLTTGRFPFLLPINLGYMRNISILTSVHGLLCLGTIKHENPDIYSDLTLWNPLTDDSKSLSKMSCDTQGIFGLYYISCDDDYRLLHVTHHPNIYIYSLKSDSWRNVESTEDFKQRASDWTEPGNYWTKPGDYWEHPSHFLLNEKLYFLKQVETEPESFIRSYSVMRFDTKTEKFTEIAMPSFGNQMTNCLGFMVLKGCIHFCVSILIGEESYMTSEYCNEMIELWKMDGDGDWTKVLTYGPISFFPWSKSLLHLMRNGNLLIHAGRNVYQLDMKKNTKEIVFTCEHMDSKIPPIGKYIESTVSLNKGVVSKWFFTINGLEWCTVRSWKEYEAYERSIIEKYGEDIIQHTGDNVELWEQSQVGKRKSHVFGIGYSDLKFVATGRPSYGCAMSSFDYTQLQQQVQELQIQIEMERKAREKLQTQILELTRRFDKHPGNSPNPS</sequence>
<dbReference type="Pfam" id="PF00646">
    <property type="entry name" value="F-box"/>
    <property type="match status" value="1"/>
</dbReference>
<proteinExistence type="predicted"/>
<protein>
    <recommendedName>
        <fullName evidence="6">F-box domain-containing protein</fullName>
    </recommendedName>
</protein>
<gene>
    <name evidence="4" type="ORF">LVIROSA_LOCUS9354</name>
</gene>
<feature type="coiled-coil region" evidence="1">
    <location>
        <begin position="476"/>
        <end position="510"/>
    </location>
</feature>
<dbReference type="PANTHER" id="PTHR31672">
    <property type="entry name" value="BNACNNG10540D PROTEIN"/>
    <property type="match status" value="1"/>
</dbReference>
<keyword evidence="5" id="KW-1185">Reference proteome</keyword>
<evidence type="ECO:0000259" key="3">
    <source>
        <dbReference type="Pfam" id="PF08268"/>
    </source>
</evidence>
<accession>A0AAU9M2B3</accession>
<evidence type="ECO:0000256" key="1">
    <source>
        <dbReference type="SAM" id="Coils"/>
    </source>
</evidence>
<evidence type="ECO:0000313" key="5">
    <source>
        <dbReference type="Proteomes" id="UP001157418"/>
    </source>
</evidence>
<name>A0AAU9M2B3_9ASTR</name>